<protein>
    <submittedName>
        <fullName evidence="1">Uncharacterized protein</fullName>
    </submittedName>
</protein>
<dbReference type="EMBL" id="BGPR01016019">
    <property type="protein sequence ID" value="GBN71530.1"/>
    <property type="molecule type" value="Genomic_DNA"/>
</dbReference>
<accession>A0A4Y2R7S9</accession>
<sequence length="123" mass="13989">MTACIVRIVRKLSSSPNTSGRATRTKKARSAKVKSITLNERGLKFQSDIRTFRTAIVFCLKARMGRSHIDRIKEELTRSDATLGLFWDGSCHFELRSYDKDDTRPGQTSHHTSGRTFGLLRMI</sequence>
<gene>
    <name evidence="1" type="ORF">AVEN_219219_1</name>
</gene>
<evidence type="ECO:0000313" key="2">
    <source>
        <dbReference type="Proteomes" id="UP000499080"/>
    </source>
</evidence>
<proteinExistence type="predicted"/>
<comment type="caution">
    <text evidence="1">The sequence shown here is derived from an EMBL/GenBank/DDBJ whole genome shotgun (WGS) entry which is preliminary data.</text>
</comment>
<keyword evidence="2" id="KW-1185">Reference proteome</keyword>
<reference evidence="1 2" key="1">
    <citation type="journal article" date="2019" name="Sci. Rep.">
        <title>Orb-weaving spider Araneus ventricosus genome elucidates the spidroin gene catalogue.</title>
        <authorList>
            <person name="Kono N."/>
            <person name="Nakamura H."/>
            <person name="Ohtoshi R."/>
            <person name="Moran D.A.P."/>
            <person name="Shinohara A."/>
            <person name="Yoshida Y."/>
            <person name="Fujiwara M."/>
            <person name="Mori M."/>
            <person name="Tomita M."/>
            <person name="Arakawa K."/>
        </authorList>
    </citation>
    <scope>NUCLEOTIDE SEQUENCE [LARGE SCALE GENOMIC DNA]</scope>
</reference>
<dbReference type="AlphaFoldDB" id="A0A4Y2R7S9"/>
<dbReference type="Proteomes" id="UP000499080">
    <property type="component" value="Unassembled WGS sequence"/>
</dbReference>
<organism evidence="1 2">
    <name type="scientific">Araneus ventricosus</name>
    <name type="common">Orbweaver spider</name>
    <name type="synonym">Epeira ventricosa</name>
    <dbReference type="NCBI Taxonomy" id="182803"/>
    <lineage>
        <taxon>Eukaryota</taxon>
        <taxon>Metazoa</taxon>
        <taxon>Ecdysozoa</taxon>
        <taxon>Arthropoda</taxon>
        <taxon>Chelicerata</taxon>
        <taxon>Arachnida</taxon>
        <taxon>Araneae</taxon>
        <taxon>Araneomorphae</taxon>
        <taxon>Entelegynae</taxon>
        <taxon>Araneoidea</taxon>
        <taxon>Araneidae</taxon>
        <taxon>Araneus</taxon>
    </lineage>
</organism>
<evidence type="ECO:0000313" key="1">
    <source>
        <dbReference type="EMBL" id="GBN71530.1"/>
    </source>
</evidence>
<name>A0A4Y2R7S9_ARAVE</name>